<keyword evidence="1" id="KW-1133">Transmembrane helix</keyword>
<dbReference type="SUPFAM" id="SSF109604">
    <property type="entry name" value="HD-domain/PDEase-like"/>
    <property type="match status" value="1"/>
</dbReference>
<accession>R7Z8A5</accession>
<keyword evidence="1" id="KW-0472">Membrane</keyword>
<dbReference type="InterPro" id="IPR037522">
    <property type="entry name" value="HD_GYP_dom"/>
</dbReference>
<dbReference type="AlphaFoldDB" id="R7Z8A5"/>
<feature type="transmembrane region" description="Helical" evidence="1">
    <location>
        <begin position="12"/>
        <end position="35"/>
    </location>
</feature>
<dbReference type="PANTHER" id="PTHR43155">
    <property type="entry name" value="CYCLIC DI-GMP PHOSPHODIESTERASE PA4108-RELATED"/>
    <property type="match status" value="1"/>
</dbReference>
<evidence type="ECO:0000256" key="1">
    <source>
        <dbReference type="SAM" id="Phobius"/>
    </source>
</evidence>
<evidence type="ECO:0000259" key="2">
    <source>
        <dbReference type="PROSITE" id="PS51832"/>
    </source>
</evidence>
<feature type="domain" description="HD-GYP" evidence="2">
    <location>
        <begin position="182"/>
        <end position="382"/>
    </location>
</feature>
<sequence length="383" mass="44719">MSTKKINFNKIASTKLLISALFIIVLYILLSAHIFYDLIIFNTILSLKITILEFLIFLLLFSTFLLINTYLIKKQKYLKYVFLVLYIIYRIVHDIVLIDDFEKFIIASYIDSFMIIFSPMFLSISFLCILSFFVLLKYLILFYFYPAYYLDELIFAFNTAVLVSILILFTLKFLVRTFKSEYEIRIKDNILLMMEILELKDPYTKGHSERVAEYATILAEESRIYTKKDLENFYLACLLHDVGKIGIPDEILNKDSHLTNEEYSVIKKHSLLGAKLLNNLSFTPPFIHKHRSIIRSHHEKWDGSGYPDGLKGHEIPLNARIVSIADAFDAMTSTRSYRNALSAEEAYKRIIEGAGTQFDPSLIETFQKVYPKWIELLKNKNNE</sequence>
<dbReference type="eggNOG" id="COG2206">
    <property type="taxonomic scope" value="Bacteria"/>
</dbReference>
<protein>
    <submittedName>
        <fullName evidence="3">HD domain-containing protein</fullName>
    </submittedName>
</protein>
<name>R7Z8A5_LYSSH</name>
<dbReference type="PROSITE" id="PS51832">
    <property type="entry name" value="HD_GYP"/>
    <property type="match status" value="1"/>
</dbReference>
<dbReference type="Pfam" id="PF20971">
    <property type="entry name" value="MASE12"/>
    <property type="match status" value="1"/>
</dbReference>
<feature type="transmembrane region" description="Helical" evidence="1">
    <location>
        <begin position="47"/>
        <end position="68"/>
    </location>
</feature>
<reference evidence="3 4" key="1">
    <citation type="submission" date="2013-04" db="EMBL/GenBank/DDBJ databases">
        <title>Draft genome of the heavy metal tolerant bacterium Lysinibacillus sphaericus strain OT4b.31.</title>
        <authorList>
            <person name="Pena-Montenegro T.D."/>
            <person name="Dussan J."/>
        </authorList>
    </citation>
    <scope>NUCLEOTIDE SEQUENCE [LARGE SCALE GENOMIC DNA]</scope>
    <source>
        <strain evidence="3 4">OT4b.31</strain>
    </source>
</reference>
<dbReference type="SMART" id="SM00471">
    <property type="entry name" value="HDc"/>
    <property type="match status" value="1"/>
</dbReference>
<dbReference type="HOGENOM" id="CLU_000445_92_0_9"/>
<gene>
    <name evidence="3" type="ORF">H131_22411</name>
</gene>
<dbReference type="Proteomes" id="UP000013911">
    <property type="component" value="Unassembled WGS sequence"/>
</dbReference>
<organism evidence="3 4">
    <name type="scientific">Lysinibacillus sphaericus OT4b.31</name>
    <dbReference type="NCBI Taxonomy" id="1285586"/>
    <lineage>
        <taxon>Bacteria</taxon>
        <taxon>Bacillati</taxon>
        <taxon>Bacillota</taxon>
        <taxon>Bacilli</taxon>
        <taxon>Bacillales</taxon>
        <taxon>Bacillaceae</taxon>
        <taxon>Lysinibacillus</taxon>
    </lineage>
</organism>
<dbReference type="PATRIC" id="fig|1285586.5.peg.4672"/>
<dbReference type="InterPro" id="IPR048436">
    <property type="entry name" value="MASE12"/>
</dbReference>
<dbReference type="Gene3D" id="1.10.3210.10">
    <property type="entry name" value="Hypothetical protein af1432"/>
    <property type="match status" value="1"/>
</dbReference>
<proteinExistence type="predicted"/>
<dbReference type="InterPro" id="IPR003607">
    <property type="entry name" value="HD/PDEase_dom"/>
</dbReference>
<evidence type="ECO:0000313" key="3">
    <source>
        <dbReference type="EMBL" id="EON70254.1"/>
    </source>
</evidence>
<feature type="transmembrane region" description="Helical" evidence="1">
    <location>
        <begin position="154"/>
        <end position="175"/>
    </location>
</feature>
<dbReference type="CDD" id="cd00077">
    <property type="entry name" value="HDc"/>
    <property type="match status" value="1"/>
</dbReference>
<dbReference type="EMBL" id="AQPX01000043">
    <property type="protein sequence ID" value="EON70254.1"/>
    <property type="molecule type" value="Genomic_DNA"/>
</dbReference>
<evidence type="ECO:0000313" key="4">
    <source>
        <dbReference type="Proteomes" id="UP000013911"/>
    </source>
</evidence>
<comment type="caution">
    <text evidence="3">The sequence shown here is derived from an EMBL/GenBank/DDBJ whole genome shotgun (WGS) entry which is preliminary data.</text>
</comment>
<feature type="transmembrane region" description="Helical" evidence="1">
    <location>
        <begin position="129"/>
        <end position="148"/>
    </location>
</feature>
<keyword evidence="1" id="KW-0812">Transmembrane</keyword>
<dbReference type="Pfam" id="PF13487">
    <property type="entry name" value="HD_5"/>
    <property type="match status" value="1"/>
</dbReference>
<dbReference type="PANTHER" id="PTHR43155:SF2">
    <property type="entry name" value="CYCLIC DI-GMP PHOSPHODIESTERASE PA4108"/>
    <property type="match status" value="1"/>
</dbReference>